<sequence length="63" mass="6907">MSVSSDTRGAGRKLPRRLGGMAEALAIASDLGVPIPAVQNVAHKKMRVFGQNYCYFERCHSEQ</sequence>
<gene>
    <name evidence="1" type="ORF">B296_00045432</name>
</gene>
<reference evidence="1 2" key="1">
    <citation type="journal article" date="2014" name="Agronomy (Basel)">
        <title>A Draft Genome Sequence for Ensete ventricosum, the Drought-Tolerant Tree Against Hunger.</title>
        <authorList>
            <person name="Harrison J."/>
            <person name="Moore K.A."/>
            <person name="Paszkiewicz K."/>
            <person name="Jones T."/>
            <person name="Grant M."/>
            <person name="Ambacheew D."/>
            <person name="Muzemil S."/>
            <person name="Studholme D.J."/>
        </authorList>
    </citation>
    <scope>NUCLEOTIDE SEQUENCE [LARGE SCALE GENOMIC DNA]</scope>
</reference>
<name>A0A426Z7H9_ENSVE</name>
<comment type="caution">
    <text evidence="1">The sequence shown here is derived from an EMBL/GenBank/DDBJ whole genome shotgun (WGS) entry which is preliminary data.</text>
</comment>
<dbReference type="Proteomes" id="UP000287651">
    <property type="component" value="Unassembled WGS sequence"/>
</dbReference>
<dbReference type="AlphaFoldDB" id="A0A426Z7H9"/>
<dbReference type="EMBL" id="AMZH03008011">
    <property type="protein sequence ID" value="RRT59916.1"/>
    <property type="molecule type" value="Genomic_DNA"/>
</dbReference>
<protein>
    <submittedName>
        <fullName evidence="1">Uncharacterized protein</fullName>
    </submittedName>
</protein>
<proteinExistence type="predicted"/>
<evidence type="ECO:0000313" key="2">
    <source>
        <dbReference type="Proteomes" id="UP000287651"/>
    </source>
</evidence>
<organism evidence="1 2">
    <name type="scientific">Ensete ventricosum</name>
    <name type="common">Abyssinian banana</name>
    <name type="synonym">Musa ensete</name>
    <dbReference type="NCBI Taxonomy" id="4639"/>
    <lineage>
        <taxon>Eukaryota</taxon>
        <taxon>Viridiplantae</taxon>
        <taxon>Streptophyta</taxon>
        <taxon>Embryophyta</taxon>
        <taxon>Tracheophyta</taxon>
        <taxon>Spermatophyta</taxon>
        <taxon>Magnoliopsida</taxon>
        <taxon>Liliopsida</taxon>
        <taxon>Zingiberales</taxon>
        <taxon>Musaceae</taxon>
        <taxon>Ensete</taxon>
    </lineage>
</organism>
<accession>A0A426Z7H9</accession>
<feature type="non-terminal residue" evidence="1">
    <location>
        <position position="63"/>
    </location>
</feature>
<evidence type="ECO:0000313" key="1">
    <source>
        <dbReference type="EMBL" id="RRT59916.1"/>
    </source>
</evidence>